<evidence type="ECO:0000313" key="2">
    <source>
        <dbReference type="EMBL" id="CAA9482434.1"/>
    </source>
</evidence>
<name>A0A6J4RZC8_9ACTN</name>
<feature type="domain" description="N-acetyltransferase" evidence="1">
    <location>
        <begin position="8"/>
        <end position="92"/>
    </location>
</feature>
<dbReference type="EMBL" id="CADCVO010000193">
    <property type="protein sequence ID" value="CAA9482434.1"/>
    <property type="molecule type" value="Genomic_DNA"/>
</dbReference>
<proteinExistence type="predicted"/>
<organism evidence="2">
    <name type="scientific">uncultured Solirubrobacteraceae bacterium</name>
    <dbReference type="NCBI Taxonomy" id="1162706"/>
    <lineage>
        <taxon>Bacteria</taxon>
        <taxon>Bacillati</taxon>
        <taxon>Actinomycetota</taxon>
        <taxon>Thermoleophilia</taxon>
        <taxon>Solirubrobacterales</taxon>
        <taxon>Solirubrobacteraceae</taxon>
        <taxon>environmental samples</taxon>
    </lineage>
</organism>
<dbReference type="AlphaFoldDB" id="A0A6J4RZC8"/>
<dbReference type="PROSITE" id="PS51729">
    <property type="entry name" value="GNAT_YJDJ"/>
    <property type="match status" value="1"/>
</dbReference>
<dbReference type="InterPro" id="IPR016181">
    <property type="entry name" value="Acyl_CoA_acyltransferase"/>
</dbReference>
<reference evidence="2" key="1">
    <citation type="submission" date="2020-02" db="EMBL/GenBank/DDBJ databases">
        <authorList>
            <person name="Meier V. D."/>
        </authorList>
    </citation>
    <scope>NUCLEOTIDE SEQUENCE</scope>
    <source>
        <strain evidence="2">AVDCRST_MAG13</strain>
    </source>
</reference>
<dbReference type="InterPro" id="IPR031165">
    <property type="entry name" value="GNAT_YJDJ"/>
</dbReference>
<evidence type="ECO:0000259" key="1">
    <source>
        <dbReference type="PROSITE" id="PS51729"/>
    </source>
</evidence>
<dbReference type="Pfam" id="PF14542">
    <property type="entry name" value="Acetyltransf_CG"/>
    <property type="match status" value="1"/>
</dbReference>
<accession>A0A6J4RZC8</accession>
<dbReference type="SUPFAM" id="SSF55729">
    <property type="entry name" value="Acyl-CoA N-acyltransferases (Nat)"/>
    <property type="match status" value="1"/>
</dbReference>
<sequence length="92" mass="9464">MTAPTVSSYAAERSRVEIRAGDELVAWVDLRPGGTSTIIAHTEVVAGHERQGFGQVAVRAAVAHIAGEGKSVIAVCPFARAVIGSDPDLAPA</sequence>
<protein>
    <recommendedName>
        <fullName evidence="1">N-acetyltransferase domain-containing protein</fullName>
    </recommendedName>
</protein>
<gene>
    <name evidence="2" type="ORF">AVDCRST_MAG13-1247</name>
</gene>
<dbReference type="Gene3D" id="3.40.630.30">
    <property type="match status" value="1"/>
</dbReference>